<evidence type="ECO:0000313" key="2">
    <source>
        <dbReference type="EMBL" id="ARO44931.1"/>
    </source>
</evidence>
<geneLocation type="plasmid" evidence="4">
    <name>pUR_B4A</name>
</geneLocation>
<proteinExistence type="predicted"/>
<organism evidence="4">
    <name type="scientific">Pseudomonas syringae pv. actinidiae</name>
    <dbReference type="NCBI Taxonomy" id="103796"/>
    <lineage>
        <taxon>Bacteria</taxon>
        <taxon>Pseudomonadati</taxon>
        <taxon>Pseudomonadota</taxon>
        <taxon>Gammaproteobacteria</taxon>
        <taxon>Pseudomonadales</taxon>
        <taxon>Pseudomonadaceae</taxon>
        <taxon>Pseudomonas</taxon>
        <taxon>Pseudomonas syringae</taxon>
    </lineage>
</organism>
<dbReference type="EMBL" id="KX009060">
    <property type="protein sequence ID" value="ARO44931.1"/>
    <property type="molecule type" value="Genomic_DNA"/>
</dbReference>
<feature type="transmembrane region" description="Helical" evidence="1">
    <location>
        <begin position="42"/>
        <end position="59"/>
    </location>
</feature>
<dbReference type="AlphaFoldDB" id="A0A2P0QFJ2"/>
<protein>
    <submittedName>
        <fullName evidence="4">Uncharacterized protein</fullName>
    </submittedName>
</protein>
<keyword evidence="1" id="KW-1133">Transmembrane helix</keyword>
<dbReference type="PROSITE" id="PS51257">
    <property type="entry name" value="PROKAR_LIPOPROTEIN"/>
    <property type="match status" value="1"/>
</dbReference>
<dbReference type="EMBL" id="KX009061">
    <property type="protein sequence ID" value="ARO45034.1"/>
    <property type="molecule type" value="Genomic_DNA"/>
</dbReference>
<keyword evidence="1" id="KW-0472">Membrane</keyword>
<name>A0A2P0QFJ2_PSESF</name>
<sequence length="144" mass="15680">MKTIVGMFWGVMGGLFLACGVIVFTHLIGAGSNLLGFTEWTFRYYMLCLGVCIALLAGSRSARKHSALMMVFFVAVMMVIGVGFQTFMEVSSGQDQVERMQQNLMTMALIMAKAVMYVAPGALTAFYAIVAFNGLSNDYGKVEP</sequence>
<geneLocation type="plasmid" evidence="2">
    <name>pUR_RT594</name>
</geneLocation>
<feature type="transmembrane region" description="Helical" evidence="1">
    <location>
        <begin position="108"/>
        <end position="132"/>
    </location>
</feature>
<keyword evidence="1" id="KW-0812">Transmembrane</keyword>
<reference evidence="4" key="1">
    <citation type="submission" date="2016-03" db="EMBL/GenBank/DDBJ databases">
        <title>The evolution of Pseudomonas syringae pv. actinidiae in New Zealand.</title>
        <authorList>
            <person name="Taiaroa G."/>
            <person name="Poulter R.T.M."/>
            <person name="Lamont I."/>
            <person name="Stockwell P."/>
            <person name="Butler M.I."/>
        </authorList>
    </citation>
    <scope>NUCLEOTIDE SEQUENCE</scope>
    <source>
        <strain evidence="4">B4A</strain>
        <strain evidence="2">RT594</strain>
        <strain evidence="3">RT652</strain>
        <plasmid evidence="4">pUR_B4A</plasmid>
        <plasmid evidence="2">pUR_RT594</plasmid>
        <plasmid evidence="3">pUR_RT652</plasmid>
    </source>
</reference>
<evidence type="ECO:0000313" key="4">
    <source>
        <dbReference type="EMBL" id="ARO45127.1"/>
    </source>
</evidence>
<dbReference type="RefSeq" id="WP_074321293.1">
    <property type="nucleotide sequence ID" value="NZ_CP017011.1"/>
</dbReference>
<geneLocation type="plasmid" evidence="3">
    <name>pUR_RT652</name>
</geneLocation>
<dbReference type="EMBL" id="KX009062">
    <property type="protein sequence ID" value="ARO45127.1"/>
    <property type="molecule type" value="Genomic_DNA"/>
</dbReference>
<accession>A0A2P0QFJ2</accession>
<evidence type="ECO:0000256" key="1">
    <source>
        <dbReference type="SAM" id="Phobius"/>
    </source>
</evidence>
<feature type="transmembrane region" description="Helical" evidence="1">
    <location>
        <begin position="66"/>
        <end position="88"/>
    </location>
</feature>
<feature type="transmembrane region" description="Helical" evidence="1">
    <location>
        <begin position="7"/>
        <end position="30"/>
    </location>
</feature>
<evidence type="ECO:0000313" key="3">
    <source>
        <dbReference type="EMBL" id="ARO45034.1"/>
    </source>
</evidence>
<keyword evidence="4" id="KW-0614">Plasmid</keyword>